<dbReference type="Proteomes" id="UP001596174">
    <property type="component" value="Unassembled WGS sequence"/>
</dbReference>
<dbReference type="RefSeq" id="WP_380578325.1">
    <property type="nucleotide sequence ID" value="NZ_JBHSQJ010000001.1"/>
</dbReference>
<sequence length="308" mass="32626">MDTRRLRAFVTTAELGSVSAAAEQLGYAQSTLSSQLQALEQELGGPLLRRGSVGTEPTEAGRRVLPLAREALALEEQMRRAAQSLAPRLRIGAHESLAAEWLPDLLTALHRGAGGPGTDAEISLSVGPRAQLESDLAEGRLDAVFVYDNGHVAPGRYASTPVARDRGVLAASPAHPLARRGGVREEDVLSAEFLIAEPGCTSAMLFERFGLRVAPRTPIGNVTGSLSALRRMAVHGLGVALVPSLAVARELESGELVELDLTDSHLPGITIEARWTPMLGPADAPLKALLRLARRHPAGVPQRRVATS</sequence>
<keyword evidence="7" id="KW-1185">Reference proteome</keyword>
<dbReference type="PROSITE" id="PS50931">
    <property type="entry name" value="HTH_LYSR"/>
    <property type="match status" value="1"/>
</dbReference>
<keyword evidence="4" id="KW-0804">Transcription</keyword>
<dbReference type="PRINTS" id="PR00039">
    <property type="entry name" value="HTHLYSR"/>
</dbReference>
<dbReference type="PANTHER" id="PTHR30126:SF39">
    <property type="entry name" value="HTH-TYPE TRANSCRIPTIONAL REGULATOR CYSL"/>
    <property type="match status" value="1"/>
</dbReference>
<comment type="similarity">
    <text evidence="1">Belongs to the LysR transcriptional regulatory family.</text>
</comment>
<keyword evidence="3" id="KW-0238">DNA-binding</keyword>
<evidence type="ECO:0000256" key="4">
    <source>
        <dbReference type="ARBA" id="ARBA00023163"/>
    </source>
</evidence>
<gene>
    <name evidence="6" type="ORF">ACFP3V_00320</name>
</gene>
<dbReference type="PANTHER" id="PTHR30126">
    <property type="entry name" value="HTH-TYPE TRANSCRIPTIONAL REGULATOR"/>
    <property type="match status" value="1"/>
</dbReference>
<feature type="domain" description="HTH lysR-type" evidence="5">
    <location>
        <begin position="1"/>
        <end position="58"/>
    </location>
</feature>
<protein>
    <submittedName>
        <fullName evidence="6">LysR family transcriptional regulator</fullName>
    </submittedName>
</protein>
<name>A0ABW1FT63_9ACTN</name>
<evidence type="ECO:0000256" key="3">
    <source>
        <dbReference type="ARBA" id="ARBA00023125"/>
    </source>
</evidence>
<evidence type="ECO:0000313" key="7">
    <source>
        <dbReference type="Proteomes" id="UP001596174"/>
    </source>
</evidence>
<dbReference type="Pfam" id="PF03466">
    <property type="entry name" value="LysR_substrate"/>
    <property type="match status" value="1"/>
</dbReference>
<comment type="caution">
    <text evidence="6">The sequence shown here is derived from an EMBL/GenBank/DDBJ whole genome shotgun (WGS) entry which is preliminary data.</text>
</comment>
<dbReference type="EMBL" id="JBHSQJ010000001">
    <property type="protein sequence ID" value="MFC5905669.1"/>
    <property type="molecule type" value="Genomic_DNA"/>
</dbReference>
<dbReference type="Pfam" id="PF00126">
    <property type="entry name" value="HTH_1"/>
    <property type="match status" value="1"/>
</dbReference>
<dbReference type="Gene3D" id="1.10.10.10">
    <property type="entry name" value="Winged helix-like DNA-binding domain superfamily/Winged helix DNA-binding domain"/>
    <property type="match status" value="1"/>
</dbReference>
<dbReference type="Gene3D" id="3.40.190.10">
    <property type="entry name" value="Periplasmic binding protein-like II"/>
    <property type="match status" value="2"/>
</dbReference>
<reference evidence="7" key="1">
    <citation type="journal article" date="2019" name="Int. J. Syst. Evol. Microbiol.">
        <title>The Global Catalogue of Microorganisms (GCM) 10K type strain sequencing project: providing services to taxonomists for standard genome sequencing and annotation.</title>
        <authorList>
            <consortium name="The Broad Institute Genomics Platform"/>
            <consortium name="The Broad Institute Genome Sequencing Center for Infectious Disease"/>
            <person name="Wu L."/>
            <person name="Ma J."/>
        </authorList>
    </citation>
    <scope>NUCLEOTIDE SEQUENCE [LARGE SCALE GENOMIC DNA]</scope>
    <source>
        <strain evidence="7">JCM 4816</strain>
    </source>
</reference>
<dbReference type="InterPro" id="IPR036388">
    <property type="entry name" value="WH-like_DNA-bd_sf"/>
</dbReference>
<proteinExistence type="inferred from homology"/>
<keyword evidence="2" id="KW-0805">Transcription regulation</keyword>
<dbReference type="InterPro" id="IPR000847">
    <property type="entry name" value="LysR_HTH_N"/>
</dbReference>
<dbReference type="InterPro" id="IPR036390">
    <property type="entry name" value="WH_DNA-bd_sf"/>
</dbReference>
<accession>A0ABW1FT63</accession>
<dbReference type="CDD" id="cd05466">
    <property type="entry name" value="PBP2_LTTR_substrate"/>
    <property type="match status" value="1"/>
</dbReference>
<dbReference type="SUPFAM" id="SSF46785">
    <property type="entry name" value="Winged helix' DNA-binding domain"/>
    <property type="match status" value="1"/>
</dbReference>
<evidence type="ECO:0000256" key="1">
    <source>
        <dbReference type="ARBA" id="ARBA00009437"/>
    </source>
</evidence>
<evidence type="ECO:0000259" key="5">
    <source>
        <dbReference type="PROSITE" id="PS50931"/>
    </source>
</evidence>
<dbReference type="InterPro" id="IPR005119">
    <property type="entry name" value="LysR_subst-bd"/>
</dbReference>
<evidence type="ECO:0000313" key="6">
    <source>
        <dbReference type="EMBL" id="MFC5905669.1"/>
    </source>
</evidence>
<evidence type="ECO:0000256" key="2">
    <source>
        <dbReference type="ARBA" id="ARBA00023015"/>
    </source>
</evidence>
<dbReference type="SUPFAM" id="SSF53850">
    <property type="entry name" value="Periplasmic binding protein-like II"/>
    <property type="match status" value="1"/>
</dbReference>
<organism evidence="6 7">
    <name type="scientific">Streptacidiphilus monticola</name>
    <dbReference type="NCBI Taxonomy" id="2161674"/>
    <lineage>
        <taxon>Bacteria</taxon>
        <taxon>Bacillati</taxon>
        <taxon>Actinomycetota</taxon>
        <taxon>Actinomycetes</taxon>
        <taxon>Kitasatosporales</taxon>
        <taxon>Streptomycetaceae</taxon>
        <taxon>Streptacidiphilus</taxon>
    </lineage>
</organism>